<dbReference type="Proteomes" id="UP000021816">
    <property type="component" value="Unassembled WGS sequence"/>
</dbReference>
<dbReference type="NCBIfam" id="TIGR02761">
    <property type="entry name" value="TraE_TIGR"/>
    <property type="match status" value="1"/>
</dbReference>
<organism evidence="2 3">
    <name type="scientific">Candidatus Accumulibacter appositus</name>
    <dbReference type="NCBI Taxonomy" id="1454003"/>
    <lineage>
        <taxon>Bacteria</taxon>
        <taxon>Pseudomonadati</taxon>
        <taxon>Pseudomonadota</taxon>
        <taxon>Betaproteobacteria</taxon>
        <taxon>Candidatus Accumulibacter</taxon>
    </lineage>
</organism>
<evidence type="ECO:0000313" key="3">
    <source>
        <dbReference type="Proteomes" id="UP000021816"/>
    </source>
</evidence>
<keyword evidence="1" id="KW-0812">Transmembrane</keyword>
<evidence type="ECO:0000256" key="1">
    <source>
        <dbReference type="SAM" id="Phobius"/>
    </source>
</evidence>
<keyword evidence="1" id="KW-1133">Transmembrane helix</keyword>
<dbReference type="STRING" id="1454003.AW10_00319"/>
<sequence>MDFERLNGDIKEMRRRNRGLGLAVGVLAAGQILALVVILNLLGTVRTVVVPPSLNKTFWVTRDQASNEYLEQMGSFIAWLVLDVTPASIDWKKDILLGYVEPDQYGPLRTRQEVEAERLKRINAATVFAPQQLVPSEEGQSIVIRGRLRTLVNGFETANDLKAYRVEFSYAGARMHLKSFKEVPNAGN</sequence>
<dbReference type="PATRIC" id="fig|1454003.3.peg.325"/>
<proteinExistence type="predicted"/>
<dbReference type="EMBL" id="JEMX01000010">
    <property type="protein sequence ID" value="EXI82533.1"/>
    <property type="molecule type" value="Genomic_DNA"/>
</dbReference>
<name>A0A011NIC7_9PROT</name>
<dbReference type="Pfam" id="PF05309">
    <property type="entry name" value="TraE"/>
    <property type="match status" value="1"/>
</dbReference>
<comment type="caution">
    <text evidence="2">The sequence shown here is derived from an EMBL/GenBank/DDBJ whole genome shotgun (WGS) entry which is preliminary data.</text>
</comment>
<evidence type="ECO:0000313" key="2">
    <source>
        <dbReference type="EMBL" id="EXI82533.1"/>
    </source>
</evidence>
<reference evidence="2 3" key="1">
    <citation type="submission" date="2014-02" db="EMBL/GenBank/DDBJ databases">
        <title>Expanding our view of genomic diversity in Candidatus Accumulibacter clades.</title>
        <authorList>
            <person name="Skennerton C.T."/>
            <person name="Barr J.J."/>
            <person name="Slater F.R."/>
            <person name="Bond P.L."/>
            <person name="Tyson G.W."/>
        </authorList>
    </citation>
    <scope>NUCLEOTIDE SEQUENCE [LARGE SCALE GENOMIC DNA]</scope>
    <source>
        <strain evidence="3">BA-92</strain>
    </source>
</reference>
<keyword evidence="1" id="KW-0472">Membrane</keyword>
<dbReference type="InterPro" id="IPR007973">
    <property type="entry name" value="Pilus_assembly_TraE"/>
</dbReference>
<feature type="transmembrane region" description="Helical" evidence="1">
    <location>
        <begin position="20"/>
        <end position="42"/>
    </location>
</feature>
<protein>
    <submittedName>
        <fullName evidence="2">Conjugal transfer pilus assembly protein TraE</fullName>
    </submittedName>
</protein>
<accession>A0A011NIC7</accession>
<gene>
    <name evidence="2" type="ORF">AW10_00319</name>
</gene>
<dbReference type="AlphaFoldDB" id="A0A011NIC7"/>